<dbReference type="Gene3D" id="3.40.190.10">
    <property type="entry name" value="Periplasmic binding protein-like II"/>
    <property type="match status" value="2"/>
</dbReference>
<organism evidence="8 9">
    <name type="scientific">Desulfovibrio legallii</name>
    <dbReference type="NCBI Taxonomy" id="571438"/>
    <lineage>
        <taxon>Bacteria</taxon>
        <taxon>Pseudomonadati</taxon>
        <taxon>Thermodesulfobacteriota</taxon>
        <taxon>Desulfovibrionia</taxon>
        <taxon>Desulfovibrionales</taxon>
        <taxon>Desulfovibrionaceae</taxon>
        <taxon>Desulfovibrio</taxon>
    </lineage>
</organism>
<gene>
    <name evidence="8" type="primary">modA</name>
    <name evidence="8" type="ORF">EB812_09260</name>
</gene>
<evidence type="ECO:0000256" key="5">
    <source>
        <dbReference type="ARBA" id="ARBA00062515"/>
    </source>
</evidence>
<accession>A0A6H3FAM1</accession>
<comment type="similarity">
    <text evidence="1">Belongs to the bacterial solute-binding protein ModA family.</text>
</comment>
<evidence type="ECO:0000256" key="2">
    <source>
        <dbReference type="ARBA" id="ARBA00022505"/>
    </source>
</evidence>
<dbReference type="PANTHER" id="PTHR30632">
    <property type="entry name" value="MOLYBDATE-BINDING PERIPLASMIC PROTEIN"/>
    <property type="match status" value="1"/>
</dbReference>
<evidence type="ECO:0000256" key="4">
    <source>
        <dbReference type="ARBA" id="ARBA00022729"/>
    </source>
</evidence>
<protein>
    <submittedName>
        <fullName evidence="8">Molybdate ABC transporter substrate-binding protein</fullName>
    </submittedName>
</protein>
<dbReference type="Pfam" id="PF13531">
    <property type="entry name" value="SBP_bac_11"/>
    <property type="match status" value="1"/>
</dbReference>
<dbReference type="RefSeq" id="WP_118230362.1">
    <property type="nucleotide sequence ID" value="NZ_JAQDZC010000003.1"/>
</dbReference>
<comment type="subunit">
    <text evidence="5">The complex is composed of two ATP-binding proteins (ModC), two transmembrane proteins (ModB) and a solute-binding protein (ModA).</text>
</comment>
<dbReference type="SUPFAM" id="SSF53850">
    <property type="entry name" value="Periplasmic binding protein-like II"/>
    <property type="match status" value="1"/>
</dbReference>
<dbReference type="PIRSF" id="PIRSF004846">
    <property type="entry name" value="ModA"/>
    <property type="match status" value="1"/>
</dbReference>
<evidence type="ECO:0000313" key="9">
    <source>
        <dbReference type="Proteomes" id="UP000292919"/>
    </source>
</evidence>
<dbReference type="EMBL" id="SIXC01000011">
    <property type="protein sequence ID" value="TBH79002.1"/>
    <property type="molecule type" value="Genomic_DNA"/>
</dbReference>
<feature type="binding site" evidence="6">
    <location>
        <position position="182"/>
    </location>
    <ligand>
        <name>molybdate</name>
        <dbReference type="ChEBI" id="CHEBI:36264"/>
    </ligand>
</feature>
<dbReference type="GO" id="GO:0046872">
    <property type="term" value="F:metal ion binding"/>
    <property type="evidence" value="ECO:0007669"/>
    <property type="project" value="UniProtKB-KW"/>
</dbReference>
<evidence type="ECO:0000256" key="3">
    <source>
        <dbReference type="ARBA" id="ARBA00022723"/>
    </source>
</evidence>
<evidence type="ECO:0000256" key="7">
    <source>
        <dbReference type="SAM" id="SignalP"/>
    </source>
</evidence>
<comment type="caution">
    <text evidence="8">The sequence shown here is derived from an EMBL/GenBank/DDBJ whole genome shotgun (WGS) entry which is preliminary data.</text>
</comment>
<keyword evidence="2 6" id="KW-0500">Molybdenum</keyword>
<keyword evidence="9" id="KW-1185">Reference proteome</keyword>
<feature type="binding site" evidence="6">
    <location>
        <position position="58"/>
    </location>
    <ligand>
        <name>molybdate</name>
        <dbReference type="ChEBI" id="CHEBI:36264"/>
    </ligand>
</feature>
<dbReference type="GO" id="GO:1901359">
    <property type="term" value="F:tungstate binding"/>
    <property type="evidence" value="ECO:0007669"/>
    <property type="project" value="UniProtKB-ARBA"/>
</dbReference>
<dbReference type="FunFam" id="3.40.190.10:FF:000035">
    <property type="entry name" value="Molybdate ABC transporter substrate-binding protein"/>
    <property type="match status" value="1"/>
</dbReference>
<keyword evidence="3 6" id="KW-0479">Metal-binding</keyword>
<evidence type="ECO:0000313" key="8">
    <source>
        <dbReference type="EMBL" id="TBH79002.1"/>
    </source>
</evidence>
<sequence>MKKLVLALACTALFALPAQAAEMTVSAAASLTNAFTELKTLFEKSHVGLTVHVNFAASNPLLKQIQEGAPVDVFASADQATMDKAVASKVVNPATRKNFAQNNLVLIVPTGAQKPAKLDELKTYKRVAVGNPDSVPVGRYTKAALTTAKLWDALQPQLILGNSVRQVLDYVARGEVDAGFVYGTDAKQLASKVDVAMVVGGHDPVSYPIAVATTGKNAKMGQEFLNFVLSPAGQQVLAKYGFAKP</sequence>
<dbReference type="Proteomes" id="UP000292919">
    <property type="component" value="Unassembled WGS sequence"/>
</dbReference>
<feature type="binding site" evidence="6">
    <location>
        <position position="164"/>
    </location>
    <ligand>
        <name>molybdate</name>
        <dbReference type="ChEBI" id="CHEBI:36264"/>
    </ligand>
</feature>
<name>A0A6H3FAM1_9BACT</name>
<dbReference type="NCBIfam" id="TIGR01256">
    <property type="entry name" value="modA"/>
    <property type="match status" value="1"/>
</dbReference>
<dbReference type="GO" id="GO:0015689">
    <property type="term" value="P:molybdate ion transport"/>
    <property type="evidence" value="ECO:0007669"/>
    <property type="project" value="InterPro"/>
</dbReference>
<feature type="binding site" evidence="6">
    <location>
        <position position="30"/>
    </location>
    <ligand>
        <name>molybdate</name>
        <dbReference type="ChEBI" id="CHEBI:36264"/>
    </ligand>
</feature>
<feature type="chain" id="PRO_5026144047" evidence="7">
    <location>
        <begin position="21"/>
        <end position="245"/>
    </location>
</feature>
<keyword evidence="4 7" id="KW-0732">Signal</keyword>
<feature type="signal peptide" evidence="7">
    <location>
        <begin position="1"/>
        <end position="20"/>
    </location>
</feature>
<proteinExistence type="inferred from homology"/>
<evidence type="ECO:0000256" key="1">
    <source>
        <dbReference type="ARBA" id="ARBA00009175"/>
    </source>
</evidence>
<dbReference type="InterPro" id="IPR005950">
    <property type="entry name" value="ModA"/>
</dbReference>
<dbReference type="PANTHER" id="PTHR30632:SF0">
    <property type="entry name" value="SULFATE-BINDING PROTEIN"/>
    <property type="match status" value="1"/>
</dbReference>
<evidence type="ECO:0000256" key="6">
    <source>
        <dbReference type="PIRSR" id="PIRSR004846-1"/>
    </source>
</evidence>
<dbReference type="AlphaFoldDB" id="A0A6H3FAM1"/>
<dbReference type="GO" id="GO:0030973">
    <property type="term" value="F:molybdate ion binding"/>
    <property type="evidence" value="ECO:0007669"/>
    <property type="project" value="TreeGrafter"/>
</dbReference>
<reference evidence="8 9" key="1">
    <citation type="submission" date="2018-12" db="EMBL/GenBank/DDBJ databases">
        <title>First genome draft of Desulfovibrio legallis sp. nov.</title>
        <authorList>
            <person name="Ben Dhia O."/>
            <person name="Najjari A."/>
            <person name="Ferjani R."/>
            <person name="Fhoula I."/>
            <person name="Fardeau M.-L."/>
            <person name="Boudabbous A."/>
            <person name="Ouzari H.I."/>
        </authorList>
    </citation>
    <scope>NUCLEOTIDE SEQUENCE [LARGE SCALE GENOMIC DNA]</scope>
    <source>
        <strain evidence="8 9">H1T</strain>
    </source>
</reference>
<dbReference type="InterPro" id="IPR050682">
    <property type="entry name" value="ModA/WtpA"/>
</dbReference>